<proteinExistence type="predicted"/>
<dbReference type="PANTHER" id="PTHR13582">
    <property type="entry name" value="M-PHASE PHOSPHOPROTEIN 6"/>
    <property type="match status" value="1"/>
</dbReference>
<dbReference type="EMBL" id="JAVRJZ010000003">
    <property type="protein sequence ID" value="KAK2725023.1"/>
    <property type="molecule type" value="Genomic_DNA"/>
</dbReference>
<dbReference type="GO" id="GO:0000460">
    <property type="term" value="P:maturation of 5.8S rRNA"/>
    <property type="evidence" value="ECO:0007669"/>
    <property type="project" value="TreeGrafter"/>
</dbReference>
<dbReference type="InterPro" id="IPR019324">
    <property type="entry name" value="MPP6"/>
</dbReference>
<dbReference type="Pfam" id="PF10175">
    <property type="entry name" value="MPP6"/>
    <property type="match status" value="1"/>
</dbReference>
<feature type="region of interest" description="Disordered" evidence="1">
    <location>
        <begin position="136"/>
        <end position="194"/>
    </location>
</feature>
<sequence>MSRKAKLSRNLLAMKFMKRSKDETERQLDDAERKELYKQEITEEMIKNGMRVTIEPSYKIVEDLVFGRMSFGGMNPEVEKIMKKANGEPVETEIEADISNSEMAATYGSLVATIGKRFNKGNRAAVEAEEKFRPMRPGFKKNKEGGGAGKDPLHRRYNSNEGYIHKKKHGNKLKQRFNKKQQKGNHGFTGVLGT</sequence>
<evidence type="ECO:0000256" key="1">
    <source>
        <dbReference type="SAM" id="MobiDB-lite"/>
    </source>
</evidence>
<name>A0AA88LB95_ARTSF</name>
<reference evidence="2" key="1">
    <citation type="submission" date="2023-07" db="EMBL/GenBank/DDBJ databases">
        <title>Chromosome-level genome assembly of Artemia franciscana.</title>
        <authorList>
            <person name="Jo E."/>
        </authorList>
    </citation>
    <scope>NUCLEOTIDE SEQUENCE</scope>
    <source>
        <tissue evidence="2">Whole body</tissue>
    </source>
</reference>
<gene>
    <name evidence="2" type="ORF">QYM36_001468</name>
</gene>
<feature type="compositionally biased region" description="Basic residues" evidence="1">
    <location>
        <begin position="165"/>
        <end position="183"/>
    </location>
</feature>
<dbReference type="PANTHER" id="PTHR13582:SF0">
    <property type="entry name" value="M-PHASE PHOSPHOPROTEIN 6"/>
    <property type="match status" value="1"/>
</dbReference>
<evidence type="ECO:0008006" key="4">
    <source>
        <dbReference type="Google" id="ProtNLM"/>
    </source>
</evidence>
<dbReference type="Proteomes" id="UP001187531">
    <property type="component" value="Unassembled WGS sequence"/>
</dbReference>
<evidence type="ECO:0000313" key="2">
    <source>
        <dbReference type="EMBL" id="KAK2725023.1"/>
    </source>
</evidence>
<accession>A0AA88LB95</accession>
<evidence type="ECO:0000313" key="3">
    <source>
        <dbReference type="Proteomes" id="UP001187531"/>
    </source>
</evidence>
<keyword evidence="3" id="KW-1185">Reference proteome</keyword>
<protein>
    <recommendedName>
        <fullName evidence="4">M-phase phosphoprotein 6</fullName>
    </recommendedName>
</protein>
<organism evidence="2 3">
    <name type="scientific">Artemia franciscana</name>
    <name type="common">Brine shrimp</name>
    <name type="synonym">Artemia sanfranciscana</name>
    <dbReference type="NCBI Taxonomy" id="6661"/>
    <lineage>
        <taxon>Eukaryota</taxon>
        <taxon>Metazoa</taxon>
        <taxon>Ecdysozoa</taxon>
        <taxon>Arthropoda</taxon>
        <taxon>Crustacea</taxon>
        <taxon>Branchiopoda</taxon>
        <taxon>Anostraca</taxon>
        <taxon>Artemiidae</taxon>
        <taxon>Artemia</taxon>
    </lineage>
</organism>
<dbReference type="AlphaFoldDB" id="A0AA88LB95"/>
<comment type="caution">
    <text evidence="2">The sequence shown here is derived from an EMBL/GenBank/DDBJ whole genome shotgun (WGS) entry which is preliminary data.</text>
</comment>